<evidence type="ECO:0000313" key="2">
    <source>
        <dbReference type="Proteomes" id="UP000182152"/>
    </source>
</evidence>
<evidence type="ECO:0000313" key="1">
    <source>
        <dbReference type="EMBL" id="OJG83662.1"/>
    </source>
</evidence>
<reference evidence="1 2" key="1">
    <citation type="submission" date="2014-12" db="EMBL/GenBank/DDBJ databases">
        <title>Draft genome sequences of 29 type strains of Enterococci.</title>
        <authorList>
            <person name="Zhong Z."/>
            <person name="Sun Z."/>
            <person name="Liu W."/>
            <person name="Zhang W."/>
            <person name="Zhang H."/>
        </authorList>
    </citation>
    <scope>NUCLEOTIDE SEQUENCE [LARGE SCALE GENOMIC DNA]</scope>
    <source>
        <strain evidence="1 2">DSM 15687</strain>
    </source>
</reference>
<dbReference type="SUPFAM" id="SSF53067">
    <property type="entry name" value="Actin-like ATPase domain"/>
    <property type="match status" value="1"/>
</dbReference>
<keyword evidence="2" id="KW-1185">Reference proteome</keyword>
<sequence length="94" mass="10478">MANVLGCPLIFPTVSESSALGAVFLGWQGIGKITELSESTGKIQLKSQVLVQQNMQESYQKIYPVFVKMQKQLVNAYQPLAQLCEMLKVDKEKD</sequence>
<accession>A0A1L8WS77</accession>
<dbReference type="STRING" id="150033.RV14_GL000896"/>
<comment type="caution">
    <text evidence="1">The sequence shown here is derived from an EMBL/GenBank/DDBJ whole genome shotgun (WGS) entry which is preliminary data.</text>
</comment>
<dbReference type="InterPro" id="IPR043129">
    <property type="entry name" value="ATPase_NBD"/>
</dbReference>
<organism evidence="1 2">
    <name type="scientific">Enterococcus ratti</name>
    <dbReference type="NCBI Taxonomy" id="150033"/>
    <lineage>
        <taxon>Bacteria</taxon>
        <taxon>Bacillati</taxon>
        <taxon>Bacillota</taxon>
        <taxon>Bacilli</taxon>
        <taxon>Lactobacillales</taxon>
        <taxon>Enterococcaceae</taxon>
        <taxon>Enterococcus</taxon>
    </lineage>
</organism>
<dbReference type="EMBL" id="JXLB01000002">
    <property type="protein sequence ID" value="OJG83662.1"/>
    <property type="molecule type" value="Genomic_DNA"/>
</dbReference>
<name>A0A1L8WS77_9ENTE</name>
<evidence type="ECO:0008006" key="3">
    <source>
        <dbReference type="Google" id="ProtNLM"/>
    </source>
</evidence>
<proteinExistence type="predicted"/>
<dbReference type="Proteomes" id="UP000182152">
    <property type="component" value="Unassembled WGS sequence"/>
</dbReference>
<dbReference type="Gene3D" id="3.30.420.40">
    <property type="match status" value="1"/>
</dbReference>
<protein>
    <recommendedName>
        <fullName evidence="3">Carbohydrate kinase FGGY C-terminal domain-containing protein</fullName>
    </recommendedName>
</protein>
<gene>
    <name evidence="1" type="ORF">RV14_GL000896</name>
</gene>
<dbReference type="AlphaFoldDB" id="A0A1L8WS77"/>